<proteinExistence type="inferred from homology"/>
<protein>
    <recommendedName>
        <fullName evidence="4">28S ribosomal protein S14, mitochondrial</fullName>
    </recommendedName>
</protein>
<dbReference type="FunFam" id="1.10.287.1480:FF:000001">
    <property type="entry name" value="30S ribosomal protein S14"/>
    <property type="match status" value="1"/>
</dbReference>
<evidence type="ECO:0000256" key="3">
    <source>
        <dbReference type="ARBA" id="ARBA00023274"/>
    </source>
</evidence>
<evidence type="ECO:0000256" key="2">
    <source>
        <dbReference type="ARBA" id="ARBA00022980"/>
    </source>
</evidence>
<evidence type="ECO:0000256" key="1">
    <source>
        <dbReference type="ARBA" id="ARBA00009083"/>
    </source>
</evidence>
<dbReference type="AlphaFoldDB" id="A0A0B7BWM1"/>
<dbReference type="SUPFAM" id="SSF57716">
    <property type="entry name" value="Glucocorticoid receptor-like (DNA-binding domain)"/>
    <property type="match status" value="1"/>
</dbReference>
<dbReference type="GO" id="GO:0005763">
    <property type="term" value="C:mitochondrial small ribosomal subunit"/>
    <property type="evidence" value="ECO:0007669"/>
    <property type="project" value="TreeGrafter"/>
</dbReference>
<dbReference type="InterPro" id="IPR001209">
    <property type="entry name" value="Ribosomal_uS14"/>
</dbReference>
<dbReference type="GO" id="GO:0003735">
    <property type="term" value="F:structural constituent of ribosome"/>
    <property type="evidence" value="ECO:0007669"/>
    <property type="project" value="InterPro"/>
</dbReference>
<reference evidence="5" key="1">
    <citation type="submission" date="2014-12" db="EMBL/GenBank/DDBJ databases">
        <title>Insight into the proteome of Arion vulgaris.</title>
        <authorList>
            <person name="Aradska J."/>
            <person name="Bulat T."/>
            <person name="Smidak R."/>
            <person name="Sarate P."/>
            <person name="Gangsoo J."/>
            <person name="Sialana F."/>
            <person name="Bilban M."/>
            <person name="Lubec G."/>
        </authorList>
    </citation>
    <scope>NUCLEOTIDE SEQUENCE</scope>
    <source>
        <tissue evidence="5">Skin</tissue>
    </source>
</reference>
<comment type="similarity">
    <text evidence="1">Belongs to the universal ribosomal protein uS14 family.</text>
</comment>
<dbReference type="GO" id="GO:0006412">
    <property type="term" value="P:translation"/>
    <property type="evidence" value="ECO:0007669"/>
    <property type="project" value="InterPro"/>
</dbReference>
<organism evidence="5">
    <name type="scientific">Arion vulgaris</name>
    <dbReference type="NCBI Taxonomy" id="1028688"/>
    <lineage>
        <taxon>Eukaryota</taxon>
        <taxon>Metazoa</taxon>
        <taxon>Spiralia</taxon>
        <taxon>Lophotrochozoa</taxon>
        <taxon>Mollusca</taxon>
        <taxon>Gastropoda</taxon>
        <taxon>Heterobranchia</taxon>
        <taxon>Euthyneura</taxon>
        <taxon>Panpulmonata</taxon>
        <taxon>Eupulmonata</taxon>
        <taxon>Stylommatophora</taxon>
        <taxon>Helicina</taxon>
        <taxon>Arionoidea</taxon>
        <taxon>Arionidae</taxon>
        <taxon>Arion</taxon>
    </lineage>
</organism>
<keyword evidence="3" id="KW-0687">Ribonucleoprotein</keyword>
<dbReference type="Gene3D" id="1.10.287.1480">
    <property type="match status" value="1"/>
</dbReference>
<sequence>MFGLLSRVVSSSASQFNHLSASLLQLTTTRVNGSAITSCVNSDVPKRSKYWAHHFLNRWMARDYKRRCLVNEYYPLRQRLIAIKRCSVLPKELQEVTAQELHELPRDSCFTRLKPRCILTSRPRWVIHRYRLSRIQWRLLADYNKMSGVLRASW</sequence>
<gene>
    <name evidence="5" type="primary">ORF212519</name>
</gene>
<dbReference type="PANTHER" id="PTHR19836">
    <property type="entry name" value="30S RIBOSOMAL PROTEIN S14"/>
    <property type="match status" value="1"/>
</dbReference>
<dbReference type="PANTHER" id="PTHR19836:SF19">
    <property type="entry name" value="SMALL RIBOSOMAL SUBUNIT PROTEIN US14M"/>
    <property type="match status" value="1"/>
</dbReference>
<dbReference type="EMBL" id="HACG01049690">
    <property type="protein sequence ID" value="CEK96555.1"/>
    <property type="molecule type" value="Transcribed_RNA"/>
</dbReference>
<name>A0A0B7BWM1_9EUPU</name>
<evidence type="ECO:0000256" key="4">
    <source>
        <dbReference type="ARBA" id="ARBA00083755"/>
    </source>
</evidence>
<accession>A0A0B7BWM1</accession>
<keyword evidence="2" id="KW-0689">Ribosomal protein</keyword>
<dbReference type="Pfam" id="PF00253">
    <property type="entry name" value="Ribosomal_S14"/>
    <property type="match status" value="1"/>
</dbReference>
<evidence type="ECO:0000313" key="5">
    <source>
        <dbReference type="EMBL" id="CEK96555.1"/>
    </source>
</evidence>